<evidence type="ECO:0000313" key="1">
    <source>
        <dbReference type="EMBL" id="AAW53732.1"/>
    </source>
</evidence>
<keyword evidence="2" id="KW-1185">Reference proteome</keyword>
<dbReference type="HOGENOM" id="CLU_3158032_0_0_9"/>
<organism evidence="1 2">
    <name type="scientific">Staphylococcus epidermidis (strain ATCC 35984 / DSM 28319 / BCRC 17069 / CCUG 31568 / BM 3577 / RP62A)</name>
    <dbReference type="NCBI Taxonomy" id="176279"/>
    <lineage>
        <taxon>Bacteria</taxon>
        <taxon>Bacillati</taxon>
        <taxon>Bacillota</taxon>
        <taxon>Bacilli</taxon>
        <taxon>Bacillales</taxon>
        <taxon>Staphylococcaceae</taxon>
        <taxon>Staphylococcus</taxon>
    </lineage>
</organism>
<dbReference type="KEGG" id="ser:SERP0346"/>
<reference evidence="1 2" key="1">
    <citation type="journal article" date="2005" name="J. Bacteriol.">
        <title>Insights on evolution of virulence and resistance from the complete genome analysis of an early methicillin-resistant Staphylococcus aureus strain and a biofilm-producing methicillin-resistant Staphylococcus epidermidis strain.</title>
        <authorList>
            <person name="Gill S.R."/>
            <person name="Fouts D.E."/>
            <person name="Archer G.L."/>
            <person name="Mongodin E.F."/>
            <person name="Deboy R.T."/>
            <person name="Ravel J."/>
            <person name="Paulsen I.T."/>
            <person name="Kolonay J.F."/>
            <person name="Brinkac L."/>
            <person name="Beanan M."/>
            <person name="Dodson R.J."/>
            <person name="Daugherty S.C."/>
            <person name="Madupu R."/>
            <person name="Angiuoli S.V."/>
            <person name="Durkin A.S."/>
            <person name="Haft D.H."/>
            <person name="Vamathevan J."/>
            <person name="Khouri H."/>
            <person name="Utterback T."/>
            <person name="Lee C."/>
            <person name="Dimitrov G."/>
            <person name="Jiang L."/>
            <person name="Qin H."/>
            <person name="Weidman J."/>
            <person name="Tran K."/>
            <person name="Kang K."/>
            <person name="Hance I.R."/>
            <person name="Nelson K.E."/>
            <person name="Fraser C.M."/>
        </authorList>
    </citation>
    <scope>NUCLEOTIDE SEQUENCE [LARGE SCALE GENOMIC DNA]</scope>
    <source>
        <strain evidence="2">ATCC 35984 / RP62A</strain>
    </source>
</reference>
<gene>
    <name evidence="1" type="ordered locus">SERP0346</name>
</gene>
<protein>
    <submittedName>
        <fullName evidence="1">Uncharacterized protein</fullName>
    </submittedName>
</protein>
<evidence type="ECO:0000313" key="2">
    <source>
        <dbReference type="Proteomes" id="UP000000531"/>
    </source>
</evidence>
<dbReference type="EMBL" id="CP000029">
    <property type="protein sequence ID" value="AAW53732.1"/>
    <property type="molecule type" value="Genomic_DNA"/>
</dbReference>
<sequence length="48" mass="5765">MDSQLLYKYLFHLSIQKLCHFNVIINMKWQSFLIFKEKIKQGGIAYGQ</sequence>
<dbReference type="Proteomes" id="UP000000531">
    <property type="component" value="Chromosome"/>
</dbReference>
<proteinExistence type="predicted"/>
<name>Q5HR47_STAEQ</name>
<accession>Q5HR47</accession>
<dbReference type="AlphaFoldDB" id="Q5HR47"/>